<evidence type="ECO:0000256" key="2">
    <source>
        <dbReference type="ARBA" id="ARBA00022640"/>
    </source>
</evidence>
<keyword evidence="2" id="KW-0934">Plastid</keyword>
<evidence type="ECO:0000313" key="4">
    <source>
        <dbReference type="EMBL" id="CAK9277882.1"/>
    </source>
</evidence>
<keyword evidence="5" id="KW-1185">Reference proteome</keyword>
<feature type="domain" description="Plastid lipid-associated protein/fibrillin conserved" evidence="3">
    <location>
        <begin position="261"/>
        <end position="351"/>
    </location>
</feature>
<dbReference type="Pfam" id="PF04755">
    <property type="entry name" value="PAP_fibrillin"/>
    <property type="match status" value="1"/>
</dbReference>
<dbReference type="EMBL" id="OZ020103">
    <property type="protein sequence ID" value="CAK9277882.1"/>
    <property type="molecule type" value="Genomic_DNA"/>
</dbReference>
<evidence type="ECO:0000259" key="3">
    <source>
        <dbReference type="Pfam" id="PF04755"/>
    </source>
</evidence>
<organism evidence="4 5">
    <name type="scientific">Sphagnum jensenii</name>
    <dbReference type="NCBI Taxonomy" id="128206"/>
    <lineage>
        <taxon>Eukaryota</taxon>
        <taxon>Viridiplantae</taxon>
        <taxon>Streptophyta</taxon>
        <taxon>Embryophyta</taxon>
        <taxon>Bryophyta</taxon>
        <taxon>Sphagnophytina</taxon>
        <taxon>Sphagnopsida</taxon>
        <taxon>Sphagnales</taxon>
        <taxon>Sphagnaceae</taxon>
        <taxon>Sphagnum</taxon>
    </lineage>
</organism>
<comment type="subcellular location">
    <subcellularLocation>
        <location evidence="1">Plastid</location>
    </subcellularLocation>
</comment>
<proteinExistence type="predicted"/>
<evidence type="ECO:0000256" key="1">
    <source>
        <dbReference type="ARBA" id="ARBA00004474"/>
    </source>
</evidence>
<evidence type="ECO:0000313" key="5">
    <source>
        <dbReference type="Proteomes" id="UP001497444"/>
    </source>
</evidence>
<dbReference type="Proteomes" id="UP001497444">
    <property type="component" value="Chromosome 8"/>
</dbReference>
<protein>
    <recommendedName>
        <fullName evidence="3">Plastid lipid-associated protein/fibrillin conserved domain-containing protein</fullName>
    </recommendedName>
</protein>
<name>A0ABP0XFI5_9BRYO</name>
<reference evidence="4" key="1">
    <citation type="submission" date="2024-02" db="EMBL/GenBank/DDBJ databases">
        <authorList>
            <consortium name="ELIXIR-Norway"/>
            <consortium name="Elixir Norway"/>
        </authorList>
    </citation>
    <scope>NUCLEOTIDE SEQUENCE</scope>
</reference>
<accession>A0ABP0XFI5</accession>
<sequence length="362" mass="39308">MSSSCSNMSAHLLLPINVSLCISGNRSSAVTWCRVASHSVAGRRLPIFSSAVCTKGLVSKRRCRSCCAFVSSGGAKSAIDNRESSCCCCSTSSSSSSSSSGSLFQPAAVKHERVTACSAVQNLGDLSVSQTDRDTAAKLKEELLYQASETVGSLSEESLTLIAKLEKLNPYPEARELPHLFNGCFEAVKSTLKQKGREERKDAGVFATTFTLGRVAFNAFKPLGQEVVITETYNHVGQASEDEYLIISKISVKVGEGEEPLEGLVVNAGKFSFVNPKDMEVVFVSTTLRPLHPEKENDLRRWKEVFQEANPSMDERGFVTVQLPAAKGKLDLLYLDEEMRITKGNLGNVFVTNRLKQSAVSV</sequence>
<dbReference type="InterPro" id="IPR006843">
    <property type="entry name" value="PAP/fibrillin_dom"/>
</dbReference>
<gene>
    <name evidence="4" type="ORF">CSSPJE1EN1_LOCUS23360</name>
</gene>